<feature type="compositionally biased region" description="Basic and acidic residues" evidence="1">
    <location>
        <begin position="742"/>
        <end position="756"/>
    </location>
</feature>
<feature type="region of interest" description="Disordered" evidence="1">
    <location>
        <begin position="1168"/>
        <end position="1189"/>
    </location>
</feature>
<protein>
    <submittedName>
        <fullName evidence="2">Uncharacterized protein</fullName>
    </submittedName>
</protein>
<feature type="compositionally biased region" description="Polar residues" evidence="1">
    <location>
        <begin position="1022"/>
        <end position="1056"/>
    </location>
</feature>
<feature type="compositionally biased region" description="Basic and acidic residues" evidence="1">
    <location>
        <begin position="1519"/>
        <end position="1556"/>
    </location>
</feature>
<dbReference type="PROSITE" id="PS50096">
    <property type="entry name" value="IQ"/>
    <property type="match status" value="4"/>
</dbReference>
<feature type="region of interest" description="Disordered" evidence="1">
    <location>
        <begin position="824"/>
        <end position="870"/>
    </location>
</feature>
<organism evidence="2 3">
    <name type="scientific">Acanthoscelides obtectus</name>
    <name type="common">Bean weevil</name>
    <name type="synonym">Bruchus obtectus</name>
    <dbReference type="NCBI Taxonomy" id="200917"/>
    <lineage>
        <taxon>Eukaryota</taxon>
        <taxon>Metazoa</taxon>
        <taxon>Ecdysozoa</taxon>
        <taxon>Arthropoda</taxon>
        <taxon>Hexapoda</taxon>
        <taxon>Insecta</taxon>
        <taxon>Pterygota</taxon>
        <taxon>Neoptera</taxon>
        <taxon>Endopterygota</taxon>
        <taxon>Coleoptera</taxon>
        <taxon>Polyphaga</taxon>
        <taxon>Cucujiformia</taxon>
        <taxon>Chrysomeloidea</taxon>
        <taxon>Chrysomelidae</taxon>
        <taxon>Bruchinae</taxon>
        <taxon>Bruchini</taxon>
        <taxon>Acanthoscelides</taxon>
    </lineage>
</organism>
<dbReference type="InterPro" id="IPR000048">
    <property type="entry name" value="IQ_motif_EF-hand-BS"/>
</dbReference>
<feature type="compositionally biased region" description="Polar residues" evidence="1">
    <location>
        <begin position="731"/>
        <end position="741"/>
    </location>
</feature>
<feature type="compositionally biased region" description="Basic and acidic residues" evidence="1">
    <location>
        <begin position="1448"/>
        <end position="1460"/>
    </location>
</feature>
<dbReference type="EMBL" id="CAKOFQ010007929">
    <property type="protein sequence ID" value="CAH2009894.1"/>
    <property type="molecule type" value="Genomic_DNA"/>
</dbReference>
<feature type="compositionally biased region" description="Basic and acidic residues" evidence="1">
    <location>
        <begin position="42"/>
        <end position="63"/>
    </location>
</feature>
<sequence length="1586" mass="175417">MTVHSENDQSTVKVESTKPSGSATTGTTSERVDTQNHSIGKRSMEEDNDDRAKLKNKKAEHDGGLGMADLIHSTIKHKEGLHPQVKTFINDFIGKEQANVYKEHCLCTEIKLHDDEEKSNEASSKEQEHLVTKREAKSNDQEKVEVNALGQKEKKEERDNLVSKELTRENANKEAERDKDLGEVNVIDLTLKHEEGLHHDVKDFINDFIQKEQANVYKEHCSCREVKLHEDDGEGNLEASSKELEHVVSKREVKPSSGEEPALVGTTSVDKNIKLQEQDQIRDGGEHVVTTRESDSGIETDTKHLTEKSDIHNILETDEHNEQHKTDLIGLTLKHKERLHPDVKGFIDNFIEQEQANVYKEHCSCKEVKLHDTTEESDETQQSGTDKSKSTVLKQRSVETPENVQDRVIRRVQSVDATKLANYPNYKPPTAEVKSNQTLTAQSKNDENIEGGSRFDIAKLREELERVQGESKLSSFHTSYNPYKLRQELKQYSGQNGTKSDRNNNHKMFGAANAVLKIQSMWRGFLVRKVLKSNGTPDKNKPQVTSNGVLKNIAQRDTKEAHKVVANGGHAIPKHTGDPHSKYSDFLPNDSEIAINNLKPTMDSSDPEKCAASQPGSSDFLAEHGEKLAAATAGVLMTEVERSQDISSAESKVSNGGQSIPKYEQGLGSTKKEYLKKAEIDHSESVTEPGLESMPGDPQGSSEKIIPKLGQKIQKDKQMFQRINEEPVKETSANHSTNATEFKTDAKHKSARDAESSKAVVTDGNEGSLKYTLLNHAETTTTAELKSEAGHKSSQNTHSFETVESDGGQTIQKVKKTIETVNEESIKETSMNQTKTTTTTLYKAEAGHENSQDTQTSETAVSAGEQDKKTVETTNQEFLRDLLQSEEVSSTQKKPAMGVEGHMFPDTSSLELNKSVGVVTRPLDTETLISGRDEGASQNSQVNPTEKLKSGVDQESQGTDMKAANDKQTTARDSAITAQYGKISPKDRNSSRTSSSSGEQKMTQTLKMQTETSINDGLGNDLSKNSKSEVNNIGSTKSFEATSDGAVSSTHESGASTAGKEDEEELEKAATALQSMWRGFKSRKENTKMEQKSMKRTMEDKDKRKVSSISKEDAAALKIQSVWRAYMAMKAAGKFKETPLNKSTKSYLDDKNVAATKIQAHVRGHLARTGIAQEKQSSKDAQEYRPTSIDSTDSADTIIYQKLLDEDDDYDSLNYDAAIDHAVHVPLLQDEGSITEYQNKLFAQISGKSEEPSHRKRYTGVLEDSNQSEETSTEGKERSAIKAVATGNSIRDTTVDTKETDVVKAIKVEAGTRPQTRRGPAKDVENGNSSMKAIASVTEDTSIQHVEQTNDYITEETKDKPTVGQVAQKPDSVKDIEVEEPRVHSRQSYVTTDRISDMIPQDLEVGGRSTLELSKEESQASGKLDPKENEKPDDARSSEVQHSGSATEKVHLQHSSEMHDAIFLPPVPEESVSHSNDTKDDSKGTESGNEKLLEGSKAEDGLRHSSEYHDVIIIPFKPDTNHRDARSETTEEAVTKSKGEDHATSENKLSSEKDSRSSPIGLRHSSELHDVVVLSELPYMKAGSRE</sequence>
<name>A0A9P0M9M7_ACAOB</name>
<feature type="compositionally biased region" description="Polar residues" evidence="1">
    <location>
        <begin position="792"/>
        <end position="811"/>
    </location>
</feature>
<feature type="compositionally biased region" description="Polar residues" evidence="1">
    <location>
        <begin position="380"/>
        <end position="395"/>
    </location>
</feature>
<dbReference type="CDD" id="cd23767">
    <property type="entry name" value="IQCD"/>
    <property type="match status" value="3"/>
</dbReference>
<feature type="compositionally biased region" description="Polar residues" evidence="1">
    <location>
        <begin position="8"/>
        <end position="29"/>
    </location>
</feature>
<feature type="region of interest" description="Disordered" evidence="1">
    <location>
        <begin position="1"/>
        <end position="65"/>
    </location>
</feature>
<dbReference type="SMART" id="SM00015">
    <property type="entry name" value="IQ"/>
    <property type="match status" value="4"/>
</dbReference>
<feature type="region of interest" description="Disordered" evidence="1">
    <location>
        <begin position="726"/>
        <end position="764"/>
    </location>
</feature>
<evidence type="ECO:0000256" key="1">
    <source>
        <dbReference type="SAM" id="MobiDB-lite"/>
    </source>
</evidence>
<feature type="region of interest" description="Disordered" evidence="1">
    <location>
        <begin position="883"/>
        <end position="908"/>
    </location>
</feature>
<feature type="region of interest" description="Disordered" evidence="1">
    <location>
        <begin position="646"/>
        <end position="667"/>
    </location>
</feature>
<feature type="compositionally biased region" description="Basic and acidic residues" evidence="1">
    <location>
        <begin position="1371"/>
        <end position="1383"/>
    </location>
</feature>
<feature type="compositionally biased region" description="Basic and acidic residues" evidence="1">
    <location>
        <begin position="1476"/>
        <end position="1510"/>
    </location>
</feature>
<feature type="compositionally biased region" description="Polar residues" evidence="1">
    <location>
        <begin position="433"/>
        <end position="443"/>
    </location>
</feature>
<dbReference type="Proteomes" id="UP001152888">
    <property type="component" value="Unassembled WGS sequence"/>
</dbReference>
<feature type="region of interest" description="Disordered" evidence="1">
    <location>
        <begin position="115"/>
        <end position="177"/>
    </location>
</feature>
<dbReference type="Gene3D" id="1.20.5.190">
    <property type="match status" value="1"/>
</dbReference>
<dbReference type="OrthoDB" id="252964at2759"/>
<feature type="region of interest" description="Disordered" evidence="1">
    <location>
        <begin position="681"/>
        <end position="704"/>
    </location>
</feature>
<gene>
    <name evidence="2" type="ORF">ACAOBT_LOCUS31196</name>
</gene>
<feature type="region of interest" description="Disordered" evidence="1">
    <location>
        <begin position="371"/>
        <end position="404"/>
    </location>
</feature>
<evidence type="ECO:0000313" key="2">
    <source>
        <dbReference type="EMBL" id="CAH2009894.1"/>
    </source>
</evidence>
<reference evidence="2" key="1">
    <citation type="submission" date="2022-03" db="EMBL/GenBank/DDBJ databases">
        <authorList>
            <person name="Sayadi A."/>
        </authorList>
    </citation>
    <scope>NUCLEOTIDE SEQUENCE</scope>
</reference>
<accession>A0A9P0M9M7</accession>
<feature type="compositionally biased region" description="Polar residues" evidence="1">
    <location>
        <begin position="646"/>
        <end position="658"/>
    </location>
</feature>
<comment type="caution">
    <text evidence="2">The sequence shown here is derived from an EMBL/GenBank/DDBJ whole genome shotgun (WGS) entry which is preliminary data.</text>
</comment>
<feature type="region of interest" description="Disordered" evidence="1">
    <location>
        <begin position="246"/>
        <end position="265"/>
    </location>
</feature>
<feature type="compositionally biased region" description="Basic and acidic residues" evidence="1">
    <location>
        <begin position="1082"/>
        <end position="1111"/>
    </location>
</feature>
<feature type="region of interest" description="Disordered" evidence="1">
    <location>
        <begin position="1246"/>
        <end position="1280"/>
    </location>
</feature>
<feature type="region of interest" description="Disordered" evidence="1">
    <location>
        <begin position="420"/>
        <end position="452"/>
    </location>
</feature>
<dbReference type="Pfam" id="PF00612">
    <property type="entry name" value="IQ"/>
    <property type="match status" value="4"/>
</dbReference>
<feature type="region of interest" description="Disordered" evidence="1">
    <location>
        <begin position="1358"/>
        <end position="1586"/>
    </location>
</feature>
<proteinExistence type="predicted"/>
<feature type="region of interest" description="Disordered" evidence="1">
    <location>
        <begin position="780"/>
        <end position="811"/>
    </location>
</feature>
<evidence type="ECO:0000313" key="3">
    <source>
        <dbReference type="Proteomes" id="UP001152888"/>
    </source>
</evidence>
<feature type="compositionally biased region" description="Polar residues" evidence="1">
    <location>
        <begin position="998"/>
        <end position="1015"/>
    </location>
</feature>
<feature type="compositionally biased region" description="Basic and acidic residues" evidence="1">
    <location>
        <begin position="1413"/>
        <end position="1439"/>
    </location>
</feature>
<keyword evidence="3" id="KW-1185">Reference proteome</keyword>
<feature type="region of interest" description="Disordered" evidence="1">
    <location>
        <begin position="925"/>
        <end position="1111"/>
    </location>
</feature>